<reference evidence="3 4" key="1">
    <citation type="journal article" date="2011" name="Int. J. Syst. Evol. Microbiol.">
        <title>Zhongshania antarctica gen. nov., sp. nov. and Zhongshania guokunii sp. nov., gammaproteobacteria respectively isolated from coastal attached (fast) ice and surface seawater of the Antarctic.</title>
        <authorList>
            <person name="Li H.J."/>
            <person name="Zhang X.Y."/>
            <person name="Chen C.X."/>
            <person name="Zhang Y.J."/>
            <person name="Gao Z.M."/>
            <person name="Yu Y."/>
            <person name="Chen X.L."/>
            <person name="Chen B."/>
            <person name="Zhang Y.Z."/>
        </authorList>
    </citation>
    <scope>NUCLEOTIDE SEQUENCE [LARGE SCALE GENOMIC DNA]</scope>
    <source>
        <strain evidence="3 4">R06B22</strain>
    </source>
</reference>
<keyword evidence="4" id="KW-1185">Reference proteome</keyword>
<protein>
    <recommendedName>
        <fullName evidence="1">Inner membrane protein</fullName>
    </recommendedName>
</protein>
<feature type="transmembrane region" description="Helical" evidence="2">
    <location>
        <begin position="73"/>
        <end position="90"/>
    </location>
</feature>
<comment type="caution">
    <text evidence="3">The sequence shown here is derived from an EMBL/GenBank/DDBJ whole genome shotgun (WGS) entry which is preliminary data.</text>
</comment>
<keyword evidence="1 2" id="KW-0472">Membrane</keyword>
<keyword evidence="1" id="KW-0997">Cell inner membrane</keyword>
<evidence type="ECO:0000313" key="4">
    <source>
        <dbReference type="Proteomes" id="UP001557484"/>
    </source>
</evidence>
<dbReference type="EMBL" id="JBFRYB010000001">
    <property type="protein sequence ID" value="MEX1665364.1"/>
    <property type="molecule type" value="Genomic_DNA"/>
</dbReference>
<gene>
    <name evidence="3" type="ORF">AB4875_07670</name>
</gene>
<dbReference type="Proteomes" id="UP001557484">
    <property type="component" value="Unassembled WGS sequence"/>
</dbReference>
<keyword evidence="2" id="KW-0812">Transmembrane</keyword>
<dbReference type="PANTHER" id="PTHR35813">
    <property type="entry name" value="INNER MEMBRANE PROTEIN YBAN"/>
    <property type="match status" value="1"/>
</dbReference>
<evidence type="ECO:0000313" key="3">
    <source>
        <dbReference type="EMBL" id="MEX1665364.1"/>
    </source>
</evidence>
<feature type="transmembrane region" description="Helical" evidence="2">
    <location>
        <begin position="6"/>
        <end position="34"/>
    </location>
</feature>
<proteinExistence type="predicted"/>
<dbReference type="PANTHER" id="PTHR35813:SF1">
    <property type="entry name" value="INNER MEMBRANE PROTEIN YBAN"/>
    <property type="match status" value="1"/>
</dbReference>
<evidence type="ECO:0000256" key="2">
    <source>
        <dbReference type="SAM" id="Phobius"/>
    </source>
</evidence>
<evidence type="ECO:0000256" key="1">
    <source>
        <dbReference type="PIRNR" id="PIRNR016789"/>
    </source>
</evidence>
<dbReference type="Pfam" id="PF04304">
    <property type="entry name" value="DUF454"/>
    <property type="match status" value="1"/>
</dbReference>
<keyword evidence="1" id="KW-1003">Cell membrane</keyword>
<keyword evidence="2" id="KW-1133">Transmembrane helix</keyword>
<dbReference type="InterPro" id="IPR007401">
    <property type="entry name" value="DUF454"/>
</dbReference>
<organism evidence="3 4">
    <name type="scientific">Zhongshania arctica</name>
    <dbReference type="NCBI Taxonomy" id="3238302"/>
    <lineage>
        <taxon>Bacteria</taxon>
        <taxon>Pseudomonadati</taxon>
        <taxon>Pseudomonadota</taxon>
        <taxon>Gammaproteobacteria</taxon>
        <taxon>Cellvibrionales</taxon>
        <taxon>Spongiibacteraceae</taxon>
        <taxon>Zhongshania</taxon>
    </lineage>
</organism>
<accession>A0ABV3TX78</accession>
<comment type="subcellular location">
    <subcellularLocation>
        <location evidence="1">Cell inner membrane</location>
        <topology evidence="1">Multi-pass membrane protein</topology>
    </subcellularLocation>
</comment>
<sequence>MRLFTFLGFFFIALGTIGAFLPVLPTTPFILLAAGCFSRSSKKWHNWLLGNKLFGPSIHRWESRRCVNCKTKVFSLLSMTVMGGISLAVASHGFYFKLAAGALMLIGALCIIRIATCGSSSEFSPVVKNPVG</sequence>
<dbReference type="PIRSF" id="PIRSF016789">
    <property type="entry name" value="DUF454"/>
    <property type="match status" value="1"/>
</dbReference>
<name>A0ABV3TX78_9GAMM</name>
<dbReference type="RefSeq" id="WP_368375468.1">
    <property type="nucleotide sequence ID" value="NZ_JBFRYB010000001.1"/>
</dbReference>